<dbReference type="EMBL" id="JBHSZI010000001">
    <property type="protein sequence ID" value="MFC7058365.1"/>
    <property type="molecule type" value="Genomic_DNA"/>
</dbReference>
<sequence length="98" mass="11364">MLVTWHVARRYEPDWLVLVCFAWSYLLLAGLQVRFAAQLSLFIAIFAGVALIYLLAAVDLARTPTLFEIDDTTNQRYHHFLSDDKLDTSLQWSGSYFY</sequence>
<keyword evidence="1" id="KW-1133">Transmembrane helix</keyword>
<evidence type="ECO:0000313" key="2">
    <source>
        <dbReference type="EMBL" id="MFC7058365.1"/>
    </source>
</evidence>
<reference evidence="2 3" key="1">
    <citation type="journal article" date="2019" name="Int. J. Syst. Evol. Microbiol.">
        <title>The Global Catalogue of Microorganisms (GCM) 10K type strain sequencing project: providing services to taxonomists for standard genome sequencing and annotation.</title>
        <authorList>
            <consortium name="The Broad Institute Genomics Platform"/>
            <consortium name="The Broad Institute Genome Sequencing Center for Infectious Disease"/>
            <person name="Wu L."/>
            <person name="Ma J."/>
        </authorList>
    </citation>
    <scope>NUCLEOTIDE SEQUENCE [LARGE SCALE GENOMIC DNA]</scope>
    <source>
        <strain evidence="2 3">JCM 30072</strain>
    </source>
</reference>
<evidence type="ECO:0000256" key="1">
    <source>
        <dbReference type="SAM" id="Phobius"/>
    </source>
</evidence>
<keyword evidence="1" id="KW-0812">Transmembrane</keyword>
<organism evidence="2 3">
    <name type="scientific">Halovenus salina</name>
    <dbReference type="NCBI Taxonomy" id="1510225"/>
    <lineage>
        <taxon>Archaea</taxon>
        <taxon>Methanobacteriati</taxon>
        <taxon>Methanobacteriota</taxon>
        <taxon>Stenosarchaea group</taxon>
        <taxon>Halobacteria</taxon>
        <taxon>Halobacteriales</taxon>
        <taxon>Haloarculaceae</taxon>
        <taxon>Halovenus</taxon>
    </lineage>
</organism>
<keyword evidence="3" id="KW-1185">Reference proteome</keyword>
<dbReference type="AlphaFoldDB" id="A0ABD5W485"/>
<accession>A0ABD5W485</accession>
<keyword evidence="1" id="KW-0472">Membrane</keyword>
<name>A0ABD5W485_9EURY</name>
<proteinExistence type="predicted"/>
<dbReference type="RefSeq" id="WP_382185264.1">
    <property type="nucleotide sequence ID" value="NZ_JBHSZI010000001.1"/>
</dbReference>
<feature type="transmembrane region" description="Helical" evidence="1">
    <location>
        <begin position="15"/>
        <end position="33"/>
    </location>
</feature>
<protein>
    <submittedName>
        <fullName evidence="2">Uncharacterized protein</fullName>
    </submittedName>
</protein>
<comment type="caution">
    <text evidence="2">The sequence shown here is derived from an EMBL/GenBank/DDBJ whole genome shotgun (WGS) entry which is preliminary data.</text>
</comment>
<feature type="transmembrane region" description="Helical" evidence="1">
    <location>
        <begin position="39"/>
        <end position="58"/>
    </location>
</feature>
<evidence type="ECO:0000313" key="3">
    <source>
        <dbReference type="Proteomes" id="UP001596445"/>
    </source>
</evidence>
<gene>
    <name evidence="2" type="ORF">ACFQQG_09480</name>
</gene>
<dbReference type="Proteomes" id="UP001596445">
    <property type="component" value="Unassembled WGS sequence"/>
</dbReference>